<dbReference type="InterPro" id="IPR043502">
    <property type="entry name" value="DNA/RNA_pol_sf"/>
</dbReference>
<protein>
    <recommendedName>
        <fullName evidence="1">Reverse transcriptase domain-containing protein</fullName>
    </recommendedName>
</protein>
<name>A0AAP0G7K9_9ASPA</name>
<feature type="domain" description="Reverse transcriptase" evidence="1">
    <location>
        <begin position="7"/>
        <end position="135"/>
    </location>
</feature>
<dbReference type="Gene3D" id="3.30.70.270">
    <property type="match status" value="1"/>
</dbReference>
<reference evidence="2 3" key="1">
    <citation type="journal article" date="2022" name="Nat. Plants">
        <title>Genomes of leafy and leafless Platanthera orchids illuminate the evolution of mycoheterotrophy.</title>
        <authorList>
            <person name="Li M.H."/>
            <person name="Liu K.W."/>
            <person name="Li Z."/>
            <person name="Lu H.C."/>
            <person name="Ye Q.L."/>
            <person name="Zhang D."/>
            <person name="Wang J.Y."/>
            <person name="Li Y.F."/>
            <person name="Zhong Z.M."/>
            <person name="Liu X."/>
            <person name="Yu X."/>
            <person name="Liu D.K."/>
            <person name="Tu X.D."/>
            <person name="Liu B."/>
            <person name="Hao Y."/>
            <person name="Liao X.Y."/>
            <person name="Jiang Y.T."/>
            <person name="Sun W.H."/>
            <person name="Chen J."/>
            <person name="Chen Y.Q."/>
            <person name="Ai Y."/>
            <person name="Zhai J.W."/>
            <person name="Wu S.S."/>
            <person name="Zhou Z."/>
            <person name="Hsiao Y.Y."/>
            <person name="Wu W.L."/>
            <person name="Chen Y.Y."/>
            <person name="Lin Y.F."/>
            <person name="Hsu J.L."/>
            <person name="Li C.Y."/>
            <person name="Wang Z.W."/>
            <person name="Zhao X."/>
            <person name="Zhong W.Y."/>
            <person name="Ma X.K."/>
            <person name="Ma L."/>
            <person name="Huang J."/>
            <person name="Chen G.Z."/>
            <person name="Huang M.Z."/>
            <person name="Huang L."/>
            <person name="Peng D.H."/>
            <person name="Luo Y.B."/>
            <person name="Zou S.Q."/>
            <person name="Chen S.P."/>
            <person name="Lan S."/>
            <person name="Tsai W.C."/>
            <person name="Van de Peer Y."/>
            <person name="Liu Z.J."/>
        </authorList>
    </citation>
    <scope>NUCLEOTIDE SEQUENCE [LARGE SCALE GENOMIC DNA]</scope>
    <source>
        <strain evidence="2">Lor287</strain>
    </source>
</reference>
<proteinExistence type="predicted"/>
<dbReference type="PANTHER" id="PTHR24559">
    <property type="entry name" value="TRANSPOSON TY3-I GAG-POL POLYPROTEIN"/>
    <property type="match status" value="1"/>
</dbReference>
<dbReference type="InterPro" id="IPR043128">
    <property type="entry name" value="Rev_trsase/Diguanyl_cyclase"/>
</dbReference>
<sequence>MCIESCMINKITVKYRFPIPRLDDMLDMMSGATTFSKIDLRSGYHQIRMREGDEWKTAIKTKEGLFEWLVMPFRLTNAPDTFMRFMTHILQPHIGKFLLVFFDDILIFSKSRDDHLSHLQQVFEIIRQNKLYVHLKMFIYDPLDYIFRLCCVK</sequence>
<accession>A0AAP0G7K9</accession>
<dbReference type="Proteomes" id="UP001418222">
    <property type="component" value="Unassembled WGS sequence"/>
</dbReference>
<gene>
    <name evidence="2" type="ORF">KSP39_PZI008913</name>
</gene>
<organism evidence="2 3">
    <name type="scientific">Platanthera zijinensis</name>
    <dbReference type="NCBI Taxonomy" id="2320716"/>
    <lineage>
        <taxon>Eukaryota</taxon>
        <taxon>Viridiplantae</taxon>
        <taxon>Streptophyta</taxon>
        <taxon>Embryophyta</taxon>
        <taxon>Tracheophyta</taxon>
        <taxon>Spermatophyta</taxon>
        <taxon>Magnoliopsida</taxon>
        <taxon>Liliopsida</taxon>
        <taxon>Asparagales</taxon>
        <taxon>Orchidaceae</taxon>
        <taxon>Orchidoideae</taxon>
        <taxon>Orchideae</taxon>
        <taxon>Orchidinae</taxon>
        <taxon>Platanthera</taxon>
    </lineage>
</organism>
<dbReference type="EMBL" id="JBBWWQ010000007">
    <property type="protein sequence ID" value="KAK8942511.1"/>
    <property type="molecule type" value="Genomic_DNA"/>
</dbReference>
<keyword evidence="3" id="KW-1185">Reference proteome</keyword>
<dbReference type="AlphaFoldDB" id="A0AAP0G7K9"/>
<dbReference type="SUPFAM" id="SSF56672">
    <property type="entry name" value="DNA/RNA polymerases"/>
    <property type="match status" value="1"/>
</dbReference>
<dbReference type="InterPro" id="IPR000477">
    <property type="entry name" value="RT_dom"/>
</dbReference>
<evidence type="ECO:0000259" key="1">
    <source>
        <dbReference type="Pfam" id="PF00078"/>
    </source>
</evidence>
<comment type="caution">
    <text evidence="2">The sequence shown here is derived from an EMBL/GenBank/DDBJ whole genome shotgun (WGS) entry which is preliminary data.</text>
</comment>
<dbReference type="Pfam" id="PF00078">
    <property type="entry name" value="RVT_1"/>
    <property type="match status" value="1"/>
</dbReference>
<dbReference type="CDD" id="cd01647">
    <property type="entry name" value="RT_LTR"/>
    <property type="match status" value="1"/>
</dbReference>
<dbReference type="InterPro" id="IPR053134">
    <property type="entry name" value="RNA-dir_DNA_polymerase"/>
</dbReference>
<evidence type="ECO:0000313" key="2">
    <source>
        <dbReference type="EMBL" id="KAK8942511.1"/>
    </source>
</evidence>
<evidence type="ECO:0000313" key="3">
    <source>
        <dbReference type="Proteomes" id="UP001418222"/>
    </source>
</evidence>
<dbReference type="PANTHER" id="PTHR24559:SF442">
    <property type="entry name" value="RNA-DIRECTED DNA POLYMERASE HOMOLOG"/>
    <property type="match status" value="1"/>
</dbReference>